<evidence type="ECO:0000256" key="1">
    <source>
        <dbReference type="SAM" id="Phobius"/>
    </source>
</evidence>
<keyword evidence="3" id="KW-1185">Reference proteome</keyword>
<keyword evidence="1" id="KW-0472">Membrane</keyword>
<dbReference type="Proteomes" id="UP001152484">
    <property type="component" value="Unassembled WGS sequence"/>
</dbReference>
<protein>
    <submittedName>
        <fullName evidence="2">Uncharacterized protein</fullName>
    </submittedName>
</protein>
<organism evidence="2 3">
    <name type="scientific">Cuscuta europaea</name>
    <name type="common">European dodder</name>
    <dbReference type="NCBI Taxonomy" id="41803"/>
    <lineage>
        <taxon>Eukaryota</taxon>
        <taxon>Viridiplantae</taxon>
        <taxon>Streptophyta</taxon>
        <taxon>Embryophyta</taxon>
        <taxon>Tracheophyta</taxon>
        <taxon>Spermatophyta</taxon>
        <taxon>Magnoliopsida</taxon>
        <taxon>eudicotyledons</taxon>
        <taxon>Gunneridae</taxon>
        <taxon>Pentapetalae</taxon>
        <taxon>asterids</taxon>
        <taxon>lamiids</taxon>
        <taxon>Solanales</taxon>
        <taxon>Convolvulaceae</taxon>
        <taxon>Cuscuteae</taxon>
        <taxon>Cuscuta</taxon>
        <taxon>Cuscuta subgen. Cuscuta</taxon>
    </lineage>
</organism>
<name>A0A9P0YWF3_CUSEU</name>
<reference evidence="2" key="1">
    <citation type="submission" date="2022-07" db="EMBL/GenBank/DDBJ databases">
        <authorList>
            <person name="Macas J."/>
            <person name="Novak P."/>
            <person name="Neumann P."/>
        </authorList>
    </citation>
    <scope>NUCLEOTIDE SEQUENCE</scope>
</reference>
<accession>A0A9P0YWF3</accession>
<dbReference type="AlphaFoldDB" id="A0A9P0YWF3"/>
<feature type="transmembrane region" description="Helical" evidence="1">
    <location>
        <begin position="80"/>
        <end position="99"/>
    </location>
</feature>
<sequence length="100" mass="11385">MAMCRPWMAHFGKLSRRQSGGRAILGARKRIVVGFELEHVYDEDGVPPEPPPWIPTPKGDHKTDSFYSFYLNSLKNFTMLLLWTIVVGVLVLRLLSVMVV</sequence>
<gene>
    <name evidence="2" type="ORF">CEURO_LOCUS6588</name>
</gene>
<evidence type="ECO:0000313" key="2">
    <source>
        <dbReference type="EMBL" id="CAH9078135.1"/>
    </source>
</evidence>
<dbReference type="EMBL" id="CAMAPE010000010">
    <property type="protein sequence ID" value="CAH9078135.1"/>
    <property type="molecule type" value="Genomic_DNA"/>
</dbReference>
<keyword evidence="1" id="KW-0812">Transmembrane</keyword>
<comment type="caution">
    <text evidence="2">The sequence shown here is derived from an EMBL/GenBank/DDBJ whole genome shotgun (WGS) entry which is preliminary data.</text>
</comment>
<keyword evidence="1" id="KW-1133">Transmembrane helix</keyword>
<evidence type="ECO:0000313" key="3">
    <source>
        <dbReference type="Proteomes" id="UP001152484"/>
    </source>
</evidence>
<proteinExistence type="predicted"/>